<comment type="caution">
    <text evidence="2">The sequence shown here is derived from an EMBL/GenBank/DDBJ whole genome shotgun (WGS) entry which is preliminary data.</text>
</comment>
<dbReference type="AlphaFoldDB" id="K0V8X6"/>
<dbReference type="Gene3D" id="3.40.50.150">
    <property type="entry name" value="Vaccinia Virus protein VP39"/>
    <property type="match status" value="1"/>
</dbReference>
<evidence type="ECO:0000259" key="1">
    <source>
        <dbReference type="Pfam" id="PF13649"/>
    </source>
</evidence>
<keyword evidence="2" id="KW-0489">Methyltransferase</keyword>
<sequence>MSNHPAGDNAGYTARSEYLAEDVAQNYVRNRFSGALGKYRYRREQRAVNKLLGQLPADQISAVLDCPTGIGRWIPNLAAVSPQRIVGVDVSPTMLKRAREVRIAGVSLEFQEGVAESLPFEAGEFDLVFCHALLKHLPEAAQLEVLRELARVSGKYVLVAASVRRGPAGIIRQFRQAKGAVAVKQDWFEKAAASNGLSVISSRKATTPLGVEYSYLLRKA</sequence>
<dbReference type="GO" id="GO:0008168">
    <property type="term" value="F:methyltransferase activity"/>
    <property type="evidence" value="ECO:0007669"/>
    <property type="project" value="UniProtKB-KW"/>
</dbReference>
<dbReference type="InterPro" id="IPR041698">
    <property type="entry name" value="Methyltransf_25"/>
</dbReference>
<protein>
    <submittedName>
        <fullName evidence="2">SAM-dependent methyltransferase, type 11</fullName>
    </submittedName>
</protein>
<keyword evidence="2" id="KW-0808">Transferase</keyword>
<evidence type="ECO:0000313" key="2">
    <source>
        <dbReference type="EMBL" id="EJZ11338.1"/>
    </source>
</evidence>
<reference evidence="2 3" key="1">
    <citation type="journal article" date="2012" name="J. Bacteriol.">
        <title>Complete Genome Sequence of Mycobacterium vaccae Type Strain ATCC 25954.</title>
        <authorList>
            <person name="Ho Y.S."/>
            <person name="Adroub S.A."/>
            <person name="Abadi M."/>
            <person name="Al Alwan B."/>
            <person name="Alkhateeb R."/>
            <person name="Gao G."/>
            <person name="Ragab A."/>
            <person name="Ali S."/>
            <person name="van Soolingen D."/>
            <person name="Bitter W."/>
            <person name="Pain A."/>
            <person name="Abdallah A.M."/>
        </authorList>
    </citation>
    <scope>NUCLEOTIDE SEQUENCE [LARGE SCALE GENOMIC DNA]</scope>
    <source>
        <strain evidence="2 3">ATCC 25954</strain>
    </source>
</reference>
<dbReference type="RefSeq" id="WP_003929391.1">
    <property type="nucleotide sequence ID" value="NZ_JH814686.1"/>
</dbReference>
<organism evidence="2 3">
    <name type="scientific">Mycolicibacterium vaccae ATCC 25954</name>
    <dbReference type="NCBI Taxonomy" id="1194972"/>
    <lineage>
        <taxon>Bacteria</taxon>
        <taxon>Bacillati</taxon>
        <taxon>Actinomycetota</taxon>
        <taxon>Actinomycetes</taxon>
        <taxon>Mycobacteriales</taxon>
        <taxon>Mycobacteriaceae</taxon>
        <taxon>Mycolicibacterium</taxon>
    </lineage>
</organism>
<dbReference type="SUPFAM" id="SSF53335">
    <property type="entry name" value="S-adenosyl-L-methionine-dependent methyltransferases"/>
    <property type="match status" value="1"/>
</dbReference>
<feature type="domain" description="Methyltransferase" evidence="1">
    <location>
        <begin position="63"/>
        <end position="152"/>
    </location>
</feature>
<dbReference type="CDD" id="cd02440">
    <property type="entry name" value="AdoMet_MTases"/>
    <property type="match status" value="1"/>
</dbReference>
<name>K0V8X6_MYCVA</name>
<dbReference type="InterPro" id="IPR029063">
    <property type="entry name" value="SAM-dependent_MTases_sf"/>
</dbReference>
<dbReference type="Proteomes" id="UP000006072">
    <property type="component" value="Unassembled WGS sequence"/>
</dbReference>
<dbReference type="eggNOG" id="COG2226">
    <property type="taxonomic scope" value="Bacteria"/>
</dbReference>
<gene>
    <name evidence="2" type="ORF">MVAC_06277</name>
</gene>
<dbReference type="GO" id="GO:0032259">
    <property type="term" value="P:methylation"/>
    <property type="evidence" value="ECO:0007669"/>
    <property type="project" value="UniProtKB-KW"/>
</dbReference>
<evidence type="ECO:0000313" key="3">
    <source>
        <dbReference type="Proteomes" id="UP000006072"/>
    </source>
</evidence>
<accession>K0V8X6</accession>
<dbReference type="HOGENOM" id="CLU_1254803_0_0_11"/>
<dbReference type="PANTHER" id="PTHR43591">
    <property type="entry name" value="METHYLTRANSFERASE"/>
    <property type="match status" value="1"/>
</dbReference>
<dbReference type="Pfam" id="PF13649">
    <property type="entry name" value="Methyltransf_25"/>
    <property type="match status" value="1"/>
</dbReference>
<keyword evidence="3" id="KW-1185">Reference proteome</keyword>
<dbReference type="EMBL" id="ALQA01000009">
    <property type="protein sequence ID" value="EJZ11338.1"/>
    <property type="molecule type" value="Genomic_DNA"/>
</dbReference>
<proteinExistence type="predicted"/>
<dbReference type="PANTHER" id="PTHR43591:SF24">
    <property type="entry name" value="2-METHOXY-6-POLYPRENYL-1,4-BENZOQUINOL METHYLASE, MITOCHONDRIAL"/>
    <property type="match status" value="1"/>
</dbReference>